<evidence type="ECO:0000256" key="7">
    <source>
        <dbReference type="ARBA" id="ARBA00022553"/>
    </source>
</evidence>
<dbReference type="PANTHER" id="PTHR10109:SF0">
    <property type="entry name" value="MATRIX GLA PROTEIN"/>
    <property type="match status" value="1"/>
</dbReference>
<keyword evidence="4" id="KW-0217">Developmental protein</keyword>
<evidence type="ECO:0000313" key="15">
    <source>
        <dbReference type="Proteomes" id="UP000503349"/>
    </source>
</evidence>
<dbReference type="GO" id="GO:0030154">
    <property type="term" value="P:cell differentiation"/>
    <property type="evidence" value="ECO:0007669"/>
    <property type="project" value="UniProtKB-KW"/>
</dbReference>
<dbReference type="InterPro" id="IPR035972">
    <property type="entry name" value="GLA-like_dom_SF"/>
</dbReference>
<dbReference type="EMBL" id="CM015726">
    <property type="protein sequence ID" value="KAF3700536.1"/>
    <property type="molecule type" value="Genomic_DNA"/>
</dbReference>
<comment type="subcellular location">
    <subcellularLocation>
        <location evidence="1">Secreted</location>
    </subcellularLocation>
</comment>
<dbReference type="GO" id="GO:0001503">
    <property type="term" value="P:ossification"/>
    <property type="evidence" value="ECO:0007669"/>
    <property type="project" value="UniProtKB-KW"/>
</dbReference>
<gene>
    <name evidence="14" type="ORF">EXN66_Car016223</name>
</gene>
<evidence type="ECO:0000256" key="1">
    <source>
        <dbReference type="ARBA" id="ARBA00004613"/>
    </source>
</evidence>
<keyword evidence="15" id="KW-1185">Reference proteome</keyword>
<evidence type="ECO:0000256" key="9">
    <source>
        <dbReference type="ARBA" id="ARBA00022855"/>
    </source>
</evidence>
<dbReference type="GO" id="GO:0005576">
    <property type="term" value="C:extracellular region"/>
    <property type="evidence" value="ECO:0007669"/>
    <property type="project" value="UniProtKB-SubCell"/>
</dbReference>
<dbReference type="Proteomes" id="UP000503349">
    <property type="component" value="Chromosome 15"/>
</dbReference>
<keyword evidence="12" id="KW-0732">Signal</keyword>
<dbReference type="GO" id="GO:0051216">
    <property type="term" value="P:cartilage development"/>
    <property type="evidence" value="ECO:0007669"/>
    <property type="project" value="UniProtKB-KW"/>
</dbReference>
<keyword evidence="6" id="KW-0964">Secreted</keyword>
<dbReference type="GO" id="GO:0005509">
    <property type="term" value="F:calcium ion binding"/>
    <property type="evidence" value="ECO:0007669"/>
    <property type="project" value="InterPro"/>
</dbReference>
<evidence type="ECO:0000256" key="3">
    <source>
        <dbReference type="ARBA" id="ARBA00017145"/>
    </source>
</evidence>
<evidence type="ECO:0000256" key="6">
    <source>
        <dbReference type="ARBA" id="ARBA00022525"/>
    </source>
</evidence>
<evidence type="ECO:0000256" key="2">
    <source>
        <dbReference type="ARBA" id="ARBA00008850"/>
    </source>
</evidence>
<keyword evidence="8" id="KW-0221">Differentiation</keyword>
<evidence type="ECO:0000256" key="4">
    <source>
        <dbReference type="ARBA" id="ARBA00022473"/>
    </source>
</evidence>
<feature type="domain" description="Gla" evidence="13">
    <location>
        <begin position="63"/>
        <end position="95"/>
    </location>
</feature>
<keyword evidence="11" id="KW-0891">Chondrogenesis</keyword>
<reference evidence="14 15" key="1">
    <citation type="submission" date="2019-02" db="EMBL/GenBank/DDBJ databases">
        <title>Opniocepnalus argus genome.</title>
        <authorList>
            <person name="Zhou C."/>
            <person name="Xiao S."/>
        </authorList>
    </citation>
    <scope>NUCLEOTIDE SEQUENCE [LARGE SCALE GENOMIC DNA]</scope>
    <source>
        <strain evidence="14">OARG1902GOOAL</strain>
        <tissue evidence="14">Muscle</tissue>
    </source>
</reference>
<organism evidence="14 15">
    <name type="scientific">Channa argus</name>
    <name type="common">Northern snakehead</name>
    <name type="synonym">Ophicephalus argus</name>
    <dbReference type="NCBI Taxonomy" id="215402"/>
    <lineage>
        <taxon>Eukaryota</taxon>
        <taxon>Metazoa</taxon>
        <taxon>Chordata</taxon>
        <taxon>Craniata</taxon>
        <taxon>Vertebrata</taxon>
        <taxon>Euteleostomi</taxon>
        <taxon>Actinopterygii</taxon>
        <taxon>Neopterygii</taxon>
        <taxon>Teleostei</taxon>
        <taxon>Neoteleostei</taxon>
        <taxon>Acanthomorphata</taxon>
        <taxon>Anabantaria</taxon>
        <taxon>Anabantiformes</taxon>
        <taxon>Channoidei</taxon>
        <taxon>Channidae</taxon>
        <taxon>Channa</taxon>
    </lineage>
</organism>
<dbReference type="InterPro" id="IPR000294">
    <property type="entry name" value="GLA_domain"/>
</dbReference>
<evidence type="ECO:0000256" key="5">
    <source>
        <dbReference type="ARBA" id="ARBA00022479"/>
    </source>
</evidence>
<comment type="similarity">
    <text evidence="2">Belongs to the osteocalcin/matrix Gla protein family.</text>
</comment>
<keyword evidence="9" id="KW-0892">Osteogenesis</keyword>
<dbReference type="SUPFAM" id="SSF57630">
    <property type="entry name" value="GLA-domain"/>
    <property type="match status" value="1"/>
</dbReference>
<dbReference type="GO" id="GO:0031012">
    <property type="term" value="C:extracellular matrix"/>
    <property type="evidence" value="ECO:0007669"/>
    <property type="project" value="InterPro"/>
</dbReference>
<name>A0A6G1QEI5_CHAAH</name>
<evidence type="ECO:0000313" key="14">
    <source>
        <dbReference type="EMBL" id="KAF3700536.1"/>
    </source>
</evidence>
<accession>A0A6G1QEI5</accession>
<feature type="signal peptide" evidence="12">
    <location>
        <begin position="1"/>
        <end position="19"/>
    </location>
</feature>
<evidence type="ECO:0000256" key="12">
    <source>
        <dbReference type="SAM" id="SignalP"/>
    </source>
</evidence>
<proteinExistence type="inferred from homology"/>
<keyword evidence="5" id="KW-0301">Gamma-carboxyglutamic acid</keyword>
<keyword evidence="7" id="KW-0597">Phosphoprotein</keyword>
<reference evidence="15" key="2">
    <citation type="submission" date="2019-02" db="EMBL/GenBank/DDBJ databases">
        <title>Opniocepnalus argus Var Kimnra genome.</title>
        <authorList>
            <person name="Zhou C."/>
            <person name="Xiao S."/>
        </authorList>
    </citation>
    <scope>NUCLEOTIDE SEQUENCE [LARGE SCALE GENOMIC DNA]</scope>
</reference>
<dbReference type="PROSITE" id="PS50998">
    <property type="entry name" value="GLA_2"/>
    <property type="match status" value="1"/>
</dbReference>
<evidence type="ECO:0000256" key="8">
    <source>
        <dbReference type="ARBA" id="ARBA00022782"/>
    </source>
</evidence>
<dbReference type="Pfam" id="PF25890">
    <property type="entry name" value="BGLAP_C"/>
    <property type="match status" value="1"/>
</dbReference>
<dbReference type="InterPro" id="IPR058704">
    <property type="entry name" value="BGLAP-like_C"/>
</dbReference>
<sequence>MRRLLQFLALCAVVSLCVCYDSRESSESAEDLIVSRNRANAFIPSQWMPMRIPPRGNSRRKSPVERRAEICEDYSPCRLYSYQHGSQKAYERYFNALTQPQRPARTRLY</sequence>
<evidence type="ECO:0000256" key="11">
    <source>
        <dbReference type="ARBA" id="ARBA00023188"/>
    </source>
</evidence>
<dbReference type="AlphaFoldDB" id="A0A6G1QEI5"/>
<dbReference type="PANTHER" id="PTHR10109">
    <property type="entry name" value="MATRIX GLA PROTEIN"/>
    <property type="match status" value="1"/>
</dbReference>
<dbReference type="InterPro" id="IPR027118">
    <property type="entry name" value="MGP"/>
</dbReference>
<feature type="chain" id="PRO_5026188922" description="Matrix Gla protein" evidence="12">
    <location>
        <begin position="20"/>
        <end position="109"/>
    </location>
</feature>
<keyword evidence="10" id="KW-1015">Disulfide bond</keyword>
<evidence type="ECO:0000259" key="13">
    <source>
        <dbReference type="PROSITE" id="PS50998"/>
    </source>
</evidence>
<evidence type="ECO:0000256" key="10">
    <source>
        <dbReference type="ARBA" id="ARBA00023157"/>
    </source>
</evidence>
<protein>
    <recommendedName>
        <fullName evidence="3">Matrix Gla protein</fullName>
    </recommendedName>
</protein>